<dbReference type="EMBL" id="CP111022">
    <property type="protein sequence ID" value="WAR19724.1"/>
    <property type="molecule type" value="Genomic_DNA"/>
</dbReference>
<dbReference type="Proteomes" id="UP001164746">
    <property type="component" value="Chromosome 11"/>
</dbReference>
<organism evidence="2 3">
    <name type="scientific">Mya arenaria</name>
    <name type="common">Soft-shell clam</name>
    <dbReference type="NCBI Taxonomy" id="6604"/>
    <lineage>
        <taxon>Eukaryota</taxon>
        <taxon>Metazoa</taxon>
        <taxon>Spiralia</taxon>
        <taxon>Lophotrochozoa</taxon>
        <taxon>Mollusca</taxon>
        <taxon>Bivalvia</taxon>
        <taxon>Autobranchia</taxon>
        <taxon>Heteroconchia</taxon>
        <taxon>Euheterodonta</taxon>
        <taxon>Imparidentia</taxon>
        <taxon>Neoheterodontei</taxon>
        <taxon>Myida</taxon>
        <taxon>Myoidea</taxon>
        <taxon>Myidae</taxon>
        <taxon>Mya</taxon>
    </lineage>
</organism>
<evidence type="ECO:0000313" key="2">
    <source>
        <dbReference type="EMBL" id="WAR19724.1"/>
    </source>
</evidence>
<keyword evidence="3" id="KW-1185">Reference proteome</keyword>
<proteinExistence type="predicted"/>
<feature type="region of interest" description="Disordered" evidence="1">
    <location>
        <begin position="184"/>
        <end position="203"/>
    </location>
</feature>
<name>A0ABY7FED1_MYAAR</name>
<feature type="region of interest" description="Disordered" evidence="1">
    <location>
        <begin position="293"/>
        <end position="320"/>
    </location>
</feature>
<sequence>MPRSYVDNAYNRSVGRVGMPVGSMVISRSGGVGGGGGGGGGLSYGGGDYSGFSGSSTKAYVDNSYNRSVGRVGMPVGSMVISRSGGGGGGGGGGGFSSGGGSGYSYGGGDYSGYSGSSTKVYVDNSYNRSVGRVGLPVGSMVISRSGGGGGGGGGLSYDGGDYSGYSGSSRAKTYVDNSYNKSQTLDRAGLPKGNRAGLPKGNGWRPAPTKCGIVEILNKLLNGEELVGNECCPDRYDDDFFTCRTECDDQEPFDQAMYHLNRQKKEEEFKTTPQKKDTGEITKEYYVDNPQNRKLGRVGKPRGSLPVSRKYDNSTGMHQGREQQLNGEEGYCGINDDFCSGKSENSDLEALLQINRQLERMDRKPTLDHLKYLELPVPNDDFGSCIYGLGYFGSCISGLGYLEPFEQVMYRLNRQYAEPSSVHLPVSCPL</sequence>
<accession>A0ABY7FED1</accession>
<gene>
    <name evidence="2" type="ORF">MAR_001562</name>
</gene>
<evidence type="ECO:0000256" key="1">
    <source>
        <dbReference type="SAM" id="MobiDB-lite"/>
    </source>
</evidence>
<reference evidence="2" key="1">
    <citation type="submission" date="2022-11" db="EMBL/GenBank/DDBJ databases">
        <title>Centuries of genome instability and evolution in soft-shell clam transmissible cancer (bioRxiv).</title>
        <authorList>
            <person name="Hart S.F.M."/>
            <person name="Yonemitsu M.A."/>
            <person name="Giersch R.M."/>
            <person name="Beal B.F."/>
            <person name="Arriagada G."/>
            <person name="Davis B.W."/>
            <person name="Ostrander E.A."/>
            <person name="Goff S.P."/>
            <person name="Metzger M.J."/>
        </authorList>
    </citation>
    <scope>NUCLEOTIDE SEQUENCE</scope>
    <source>
        <strain evidence="2">MELC-2E11</strain>
        <tissue evidence="2">Siphon/mantle</tissue>
    </source>
</reference>
<evidence type="ECO:0000313" key="3">
    <source>
        <dbReference type="Proteomes" id="UP001164746"/>
    </source>
</evidence>
<protein>
    <submittedName>
        <fullName evidence="2">Uncharacterized protein</fullName>
    </submittedName>
</protein>